<proteinExistence type="predicted"/>
<reference evidence="1 2" key="1">
    <citation type="journal article" date="2018" name="Nat. Ecol. Evol.">
        <title>Pezizomycetes genomes reveal the molecular basis of ectomycorrhizal truffle lifestyle.</title>
        <authorList>
            <person name="Murat C."/>
            <person name="Payen T."/>
            <person name="Noel B."/>
            <person name="Kuo A."/>
            <person name="Morin E."/>
            <person name="Chen J."/>
            <person name="Kohler A."/>
            <person name="Krizsan K."/>
            <person name="Balestrini R."/>
            <person name="Da Silva C."/>
            <person name="Montanini B."/>
            <person name="Hainaut M."/>
            <person name="Levati E."/>
            <person name="Barry K.W."/>
            <person name="Belfiori B."/>
            <person name="Cichocki N."/>
            <person name="Clum A."/>
            <person name="Dockter R.B."/>
            <person name="Fauchery L."/>
            <person name="Guy J."/>
            <person name="Iotti M."/>
            <person name="Le Tacon F."/>
            <person name="Lindquist E.A."/>
            <person name="Lipzen A."/>
            <person name="Malagnac F."/>
            <person name="Mello A."/>
            <person name="Molinier V."/>
            <person name="Miyauchi S."/>
            <person name="Poulain J."/>
            <person name="Riccioni C."/>
            <person name="Rubini A."/>
            <person name="Sitrit Y."/>
            <person name="Splivallo R."/>
            <person name="Traeger S."/>
            <person name="Wang M."/>
            <person name="Zifcakova L."/>
            <person name="Wipf D."/>
            <person name="Zambonelli A."/>
            <person name="Paolocci F."/>
            <person name="Nowrousian M."/>
            <person name="Ottonello S."/>
            <person name="Baldrian P."/>
            <person name="Spatafora J.W."/>
            <person name="Henrissat B."/>
            <person name="Nagy L.G."/>
            <person name="Aury J.M."/>
            <person name="Wincker P."/>
            <person name="Grigoriev I.V."/>
            <person name="Bonfante P."/>
            <person name="Martin F.M."/>
        </authorList>
    </citation>
    <scope>NUCLEOTIDE SEQUENCE [LARGE SCALE GENOMIC DNA]</scope>
    <source>
        <strain evidence="1 2">RN42</strain>
    </source>
</reference>
<gene>
    <name evidence="1" type="ORF">BJ508DRAFT_357872</name>
</gene>
<dbReference type="EMBL" id="ML119648">
    <property type="protein sequence ID" value="RPA86776.1"/>
    <property type="molecule type" value="Genomic_DNA"/>
</dbReference>
<protein>
    <recommendedName>
        <fullName evidence="3">MACPF domain-containing protein</fullName>
    </recommendedName>
</protein>
<accession>A0A3N4IM58</accession>
<keyword evidence="2" id="KW-1185">Reference proteome</keyword>
<dbReference type="AlphaFoldDB" id="A0A3N4IM58"/>
<dbReference type="Proteomes" id="UP000275078">
    <property type="component" value="Unassembled WGS sequence"/>
</dbReference>
<sequence>MVAITTDSLPDPSFASVSRQAEARGIVSLPWFPRRIRLGASFDSTLVHTEDPFPPNSSLFAAESLQNVPIRFETSGNVASYRSTESISSSSSSEHLSVGFAVSVGCSCLGGSVSGQYDKLVLENHDGSKTSIQASYRSGTVHFSNPPKLSNEALITLKYEGGLEALKKRYGDYYVAGFNIGADAGVMLSKSTESRLAEERLELEIKIKILFATIRKRTTDTSWSFSSDAKITLAGFYTLESLLLDQKVVGGGEAFFDMVEKAISVIERMDDVPAEVEKILENLGVRRGVDVTHEMCEELCLSGVVAELILLPVETLREVQIWNLNDNII</sequence>
<organism evidence="1 2">
    <name type="scientific">Ascobolus immersus RN42</name>
    <dbReference type="NCBI Taxonomy" id="1160509"/>
    <lineage>
        <taxon>Eukaryota</taxon>
        <taxon>Fungi</taxon>
        <taxon>Dikarya</taxon>
        <taxon>Ascomycota</taxon>
        <taxon>Pezizomycotina</taxon>
        <taxon>Pezizomycetes</taxon>
        <taxon>Pezizales</taxon>
        <taxon>Ascobolaceae</taxon>
        <taxon>Ascobolus</taxon>
    </lineage>
</organism>
<dbReference type="OrthoDB" id="4457531at2759"/>
<name>A0A3N4IM58_ASCIM</name>
<evidence type="ECO:0000313" key="2">
    <source>
        <dbReference type="Proteomes" id="UP000275078"/>
    </source>
</evidence>
<evidence type="ECO:0000313" key="1">
    <source>
        <dbReference type="EMBL" id="RPA86776.1"/>
    </source>
</evidence>
<evidence type="ECO:0008006" key="3">
    <source>
        <dbReference type="Google" id="ProtNLM"/>
    </source>
</evidence>